<dbReference type="AlphaFoldDB" id="A0AAI9VGM9"/>
<protein>
    <submittedName>
        <fullName evidence="2">Uncharacterized protein</fullName>
    </submittedName>
</protein>
<organism evidence="2 3">
    <name type="scientific">Colletotrichum cuscutae</name>
    <dbReference type="NCBI Taxonomy" id="1209917"/>
    <lineage>
        <taxon>Eukaryota</taxon>
        <taxon>Fungi</taxon>
        <taxon>Dikarya</taxon>
        <taxon>Ascomycota</taxon>
        <taxon>Pezizomycotina</taxon>
        <taxon>Sordariomycetes</taxon>
        <taxon>Hypocreomycetidae</taxon>
        <taxon>Glomerellales</taxon>
        <taxon>Glomerellaceae</taxon>
        <taxon>Colletotrichum</taxon>
        <taxon>Colletotrichum acutatum species complex</taxon>
    </lineage>
</organism>
<dbReference type="EMBL" id="MPDP01000068">
    <property type="protein sequence ID" value="KAK1485664.1"/>
    <property type="molecule type" value="Genomic_DNA"/>
</dbReference>
<evidence type="ECO:0000313" key="3">
    <source>
        <dbReference type="Proteomes" id="UP001239213"/>
    </source>
</evidence>
<feature type="compositionally biased region" description="Polar residues" evidence="1">
    <location>
        <begin position="140"/>
        <end position="158"/>
    </location>
</feature>
<reference evidence="2" key="1">
    <citation type="submission" date="2016-11" db="EMBL/GenBank/DDBJ databases">
        <title>The genome sequence of Colletotrichum cuscutae.</title>
        <authorList>
            <person name="Baroncelli R."/>
        </authorList>
    </citation>
    <scope>NUCLEOTIDE SEQUENCE</scope>
    <source>
        <strain evidence="2">IMI 304802</strain>
    </source>
</reference>
<feature type="compositionally biased region" description="Polar residues" evidence="1">
    <location>
        <begin position="73"/>
        <end position="85"/>
    </location>
</feature>
<gene>
    <name evidence="2" type="ORF">CCUS01_03805</name>
</gene>
<comment type="caution">
    <text evidence="2">The sequence shown here is derived from an EMBL/GenBank/DDBJ whole genome shotgun (WGS) entry which is preliminary data.</text>
</comment>
<dbReference type="Proteomes" id="UP001239213">
    <property type="component" value="Unassembled WGS sequence"/>
</dbReference>
<accession>A0AAI9VGM9</accession>
<feature type="compositionally biased region" description="Polar residues" evidence="1">
    <location>
        <begin position="116"/>
        <end position="131"/>
    </location>
</feature>
<sequence length="203" mass="22176">MSSHRSTDSGRKSSRKTTTVSTPSPYSPGQPYVTTQYNGWPATAPVSRQAGGGQQYTHQPSSSTSTPYPVYTDNSSQPSWNSSTGSQGGIQYGDPVRDADVAYSRQQCAEYARNLPATTQLPSSYRINHQEQIADFDQRFQGQPSTATQPYQPSSQYAPTLDIDFGPSQSQSQSQSQSRRDDRRGGSSVSGSKHHSSSSRRHK</sequence>
<feature type="region of interest" description="Disordered" evidence="1">
    <location>
        <begin position="1"/>
        <end position="98"/>
    </location>
</feature>
<feature type="region of interest" description="Disordered" evidence="1">
    <location>
        <begin position="116"/>
        <end position="203"/>
    </location>
</feature>
<name>A0AAI9VGM9_9PEZI</name>
<keyword evidence="3" id="KW-1185">Reference proteome</keyword>
<feature type="compositionally biased region" description="Low complexity" evidence="1">
    <location>
        <begin position="168"/>
        <end position="177"/>
    </location>
</feature>
<feature type="compositionally biased region" description="Basic and acidic residues" evidence="1">
    <location>
        <begin position="1"/>
        <end position="11"/>
    </location>
</feature>
<proteinExistence type="predicted"/>
<evidence type="ECO:0000313" key="2">
    <source>
        <dbReference type="EMBL" id="KAK1485664.1"/>
    </source>
</evidence>
<evidence type="ECO:0000256" key="1">
    <source>
        <dbReference type="SAM" id="MobiDB-lite"/>
    </source>
</evidence>
<feature type="compositionally biased region" description="Basic residues" evidence="1">
    <location>
        <begin position="192"/>
        <end position="203"/>
    </location>
</feature>
<feature type="compositionally biased region" description="Low complexity" evidence="1">
    <location>
        <begin position="55"/>
        <end position="72"/>
    </location>
</feature>